<dbReference type="InterPro" id="IPR023296">
    <property type="entry name" value="Glyco_hydro_beta-prop_sf"/>
</dbReference>
<dbReference type="STRING" id="1618446.UV61_C0018G0013"/>
<dbReference type="Gene3D" id="2.115.10.20">
    <property type="entry name" value="Glycosyl hydrolase domain, family 43"/>
    <property type="match status" value="2"/>
</dbReference>
<sequence>MTWKKLGWIFSPSGDYPWMFSHAANPVAEHVTSDIYRIYFNCRDKTHRSYIASLEIDLKFPQQVRSLSPKPLFSPGKLGTFDESGVSLGCLLNIQGKKWLYYLGWNLGPAGLWQNTIGLAVYDELSHKFIRHDQNPILDQNQVDPFTLSYPFVIRENRKYKMWYGANLEANNQKKNTQHVIKYAQSQDGVTWTRRGEIVLSFKRGEFAHCRPCVLRNKNKYQMWFSYKHEHHPGYRIGYAESVDGFNWQRQDEKSAIGISTSGWDKKMMAYPFVFNHKDKRYLLYCGNDYGKSGFGLAGTKL</sequence>
<dbReference type="AlphaFoldDB" id="A0A0G1CIR2"/>
<dbReference type="PANTHER" id="PTHR35279">
    <property type="match status" value="1"/>
</dbReference>
<proteinExistence type="predicted"/>
<comment type="caution">
    <text evidence="1">The sequence shown here is derived from an EMBL/GenBank/DDBJ whole genome shotgun (WGS) entry which is preliminary data.</text>
</comment>
<reference evidence="1 2" key="1">
    <citation type="journal article" date="2015" name="Nature">
        <title>rRNA introns, odd ribosomes, and small enigmatic genomes across a large radiation of phyla.</title>
        <authorList>
            <person name="Brown C.T."/>
            <person name="Hug L.A."/>
            <person name="Thomas B.C."/>
            <person name="Sharon I."/>
            <person name="Castelle C.J."/>
            <person name="Singh A."/>
            <person name="Wilkins M.J."/>
            <person name="Williams K.H."/>
            <person name="Banfield J.F."/>
        </authorList>
    </citation>
    <scope>NUCLEOTIDE SEQUENCE [LARGE SCALE GENOMIC DNA]</scope>
</reference>
<dbReference type="PANTHER" id="PTHR35279:SF1">
    <property type="entry name" value="ARABINANASE_LEVANSUCRASE_INVERTASE"/>
    <property type="match status" value="1"/>
</dbReference>
<dbReference type="Proteomes" id="UP000034050">
    <property type="component" value="Unassembled WGS sequence"/>
</dbReference>
<evidence type="ECO:0000313" key="1">
    <source>
        <dbReference type="EMBL" id="KKS85374.1"/>
    </source>
</evidence>
<name>A0A0G1CIR2_9BACT</name>
<accession>A0A0G1CIR2</accession>
<dbReference type="SUPFAM" id="SSF75005">
    <property type="entry name" value="Arabinanase/levansucrase/invertase"/>
    <property type="match status" value="1"/>
</dbReference>
<gene>
    <name evidence="1" type="ORF">UV61_C0018G0013</name>
</gene>
<protein>
    <recommendedName>
        <fullName evidence="3">Glycosyl hydrolase family 32 N-terminal domain-containing protein</fullName>
    </recommendedName>
</protein>
<dbReference type="EMBL" id="LCFD01000018">
    <property type="protein sequence ID" value="KKS85374.1"/>
    <property type="molecule type" value="Genomic_DNA"/>
</dbReference>
<organism evidence="1 2">
    <name type="scientific">Candidatus Gottesmanbacteria bacterium GW2011_GWB1_43_11</name>
    <dbReference type="NCBI Taxonomy" id="1618446"/>
    <lineage>
        <taxon>Bacteria</taxon>
        <taxon>Candidatus Gottesmaniibacteriota</taxon>
    </lineage>
</organism>
<evidence type="ECO:0008006" key="3">
    <source>
        <dbReference type="Google" id="ProtNLM"/>
    </source>
</evidence>
<evidence type="ECO:0000313" key="2">
    <source>
        <dbReference type="Proteomes" id="UP000034050"/>
    </source>
</evidence>